<accession>A0ABU0WSS0</accession>
<dbReference type="CDD" id="cd00854">
    <property type="entry name" value="NagA"/>
    <property type="match status" value="1"/>
</dbReference>
<evidence type="ECO:0000313" key="7">
    <source>
        <dbReference type="EMBL" id="MDQ2582890.1"/>
    </source>
</evidence>
<keyword evidence="8" id="KW-1185">Reference proteome</keyword>
<dbReference type="InterPro" id="IPR032466">
    <property type="entry name" value="Metal_Hydrolase"/>
</dbReference>
<dbReference type="SUPFAM" id="SSF51556">
    <property type="entry name" value="Metallo-dependent hydrolases"/>
    <property type="match status" value="1"/>
</dbReference>
<dbReference type="SUPFAM" id="SSF51338">
    <property type="entry name" value="Composite domain of metallo-dependent hydrolases"/>
    <property type="match status" value="1"/>
</dbReference>
<evidence type="ECO:0000256" key="1">
    <source>
        <dbReference type="ARBA" id="ARBA00010716"/>
    </source>
</evidence>
<dbReference type="RefSeq" id="WP_306743966.1">
    <property type="nucleotide sequence ID" value="NZ_NSDM01000001.1"/>
</dbReference>
<evidence type="ECO:0000256" key="2">
    <source>
        <dbReference type="ARBA" id="ARBA00022723"/>
    </source>
</evidence>
<protein>
    <submittedName>
        <fullName evidence="7">N-acetylglucosamine-6-phosphate deacetylase</fullName>
    </submittedName>
</protein>
<comment type="caution">
    <text evidence="7">The sequence shown here is derived from an EMBL/GenBank/DDBJ whole genome shotgun (WGS) entry which is preliminary data.</text>
</comment>
<keyword evidence="2" id="KW-0479">Metal-binding</keyword>
<evidence type="ECO:0000313" key="8">
    <source>
        <dbReference type="Proteomes" id="UP001225605"/>
    </source>
</evidence>
<evidence type="ECO:0000256" key="5">
    <source>
        <dbReference type="PIRNR" id="PIRNR038994"/>
    </source>
</evidence>
<dbReference type="PIRSF" id="PIRSF038994">
    <property type="entry name" value="NagA"/>
    <property type="match status" value="1"/>
</dbReference>
<gene>
    <name evidence="7" type="primary">nagA</name>
    <name evidence="7" type="ORF">CKY47_02585</name>
</gene>
<dbReference type="Gene3D" id="2.30.40.10">
    <property type="entry name" value="Urease, subunit C, domain 1"/>
    <property type="match status" value="1"/>
</dbReference>
<reference evidence="7 8" key="1">
    <citation type="submission" date="2017-06" db="EMBL/GenBank/DDBJ databases">
        <title>Cultured bacterium strain Saccharothrix yanglingensis Hhs.015.</title>
        <authorList>
            <person name="Xia Y."/>
        </authorList>
    </citation>
    <scope>NUCLEOTIDE SEQUENCE [LARGE SCALE GENOMIC DNA]</scope>
    <source>
        <strain evidence="7 8">Hhs.015</strain>
    </source>
</reference>
<feature type="domain" description="Amidohydrolase-related" evidence="6">
    <location>
        <begin position="57"/>
        <end position="386"/>
    </location>
</feature>
<dbReference type="EMBL" id="NSDM01000001">
    <property type="protein sequence ID" value="MDQ2582890.1"/>
    <property type="molecule type" value="Genomic_DNA"/>
</dbReference>
<organism evidence="7 8">
    <name type="scientific">Saccharothrix yanglingensis</name>
    <dbReference type="NCBI Taxonomy" id="659496"/>
    <lineage>
        <taxon>Bacteria</taxon>
        <taxon>Bacillati</taxon>
        <taxon>Actinomycetota</taxon>
        <taxon>Actinomycetes</taxon>
        <taxon>Pseudonocardiales</taxon>
        <taxon>Pseudonocardiaceae</taxon>
        <taxon>Saccharothrix</taxon>
    </lineage>
</organism>
<evidence type="ECO:0000256" key="4">
    <source>
        <dbReference type="ARBA" id="ARBA00023277"/>
    </source>
</evidence>
<sequence length="390" mass="40022">MSTWGGPVDVTLTGGRVVTPDGVLDRGWVAVRDGLIAAVGDGAPPDGPTTDLGGGWLVPGFVDIHCHGGGGEAFTNADPARVTRAANAHRRHGTTTIVASLVSRPVPELADQVRALTELVQDGVVAGIHLEGPFLSAARCGAHDPAILCPPERGALDLLLAAGAVPTGRDAVRMVTIAPELEHGVDAVRHLVDRGVLAAIGHTDATEAQIRPAVEAGATVATHLFNGMRPLHHREPGPIGALLDDERVTVELICDLVHLHPTAVRLAARHAGRDRTVLVTDAIAAAGVGDGVYDVGGLEVRVVDGVPTLAGGASLAGSTLTMDAAFRNAVTSCGLTVEEAVAATSARPARLLGLADVTGELRAGLAADLVVLDAEFRPRDVMSRGAWVKD</sequence>
<dbReference type="InterPro" id="IPR006680">
    <property type="entry name" value="Amidohydro-rel"/>
</dbReference>
<name>A0ABU0WSS0_9PSEU</name>
<dbReference type="Proteomes" id="UP001225605">
    <property type="component" value="Unassembled WGS sequence"/>
</dbReference>
<dbReference type="InterPro" id="IPR003764">
    <property type="entry name" value="GlcNAc_6-P_deAcase"/>
</dbReference>
<dbReference type="InterPro" id="IPR011059">
    <property type="entry name" value="Metal-dep_hydrolase_composite"/>
</dbReference>
<comment type="similarity">
    <text evidence="1 5">Belongs to the metallo-dependent hydrolases superfamily. NagA family.</text>
</comment>
<dbReference type="Gene3D" id="3.20.20.140">
    <property type="entry name" value="Metal-dependent hydrolases"/>
    <property type="match status" value="1"/>
</dbReference>
<proteinExistence type="inferred from homology"/>
<keyword evidence="4 5" id="KW-0119">Carbohydrate metabolism</keyword>
<dbReference type="Pfam" id="PF01979">
    <property type="entry name" value="Amidohydro_1"/>
    <property type="match status" value="1"/>
</dbReference>
<evidence type="ECO:0000259" key="6">
    <source>
        <dbReference type="Pfam" id="PF01979"/>
    </source>
</evidence>
<dbReference type="PANTHER" id="PTHR11113">
    <property type="entry name" value="N-ACETYLGLUCOSAMINE-6-PHOSPHATE DEACETYLASE"/>
    <property type="match status" value="1"/>
</dbReference>
<dbReference type="NCBIfam" id="TIGR00221">
    <property type="entry name" value="nagA"/>
    <property type="match status" value="1"/>
</dbReference>
<dbReference type="PANTHER" id="PTHR11113:SF14">
    <property type="entry name" value="N-ACETYLGLUCOSAMINE-6-PHOSPHATE DEACETYLASE"/>
    <property type="match status" value="1"/>
</dbReference>
<evidence type="ECO:0000256" key="3">
    <source>
        <dbReference type="ARBA" id="ARBA00022801"/>
    </source>
</evidence>
<keyword evidence="3 5" id="KW-0378">Hydrolase</keyword>